<feature type="region of interest" description="Disordered" evidence="1">
    <location>
        <begin position="49"/>
        <end position="69"/>
    </location>
</feature>
<feature type="compositionally biased region" description="Gly residues" evidence="1">
    <location>
        <begin position="1"/>
        <end position="17"/>
    </location>
</feature>
<evidence type="ECO:0000313" key="2">
    <source>
        <dbReference type="EMBL" id="JAC63187.1"/>
    </source>
</evidence>
<feature type="non-terminal residue" evidence="2">
    <location>
        <position position="69"/>
    </location>
</feature>
<feature type="non-terminal residue" evidence="2">
    <location>
        <position position="1"/>
    </location>
</feature>
<dbReference type="AlphaFoldDB" id="A0A061QRC0"/>
<feature type="region of interest" description="Disordered" evidence="1">
    <location>
        <begin position="1"/>
        <end position="31"/>
    </location>
</feature>
<gene>
    <name evidence="2" type="ORF">TSPGSL018_21260</name>
</gene>
<proteinExistence type="predicted"/>
<evidence type="ECO:0000256" key="1">
    <source>
        <dbReference type="SAM" id="MobiDB-lite"/>
    </source>
</evidence>
<protein>
    <submittedName>
        <fullName evidence="2">Uncharacterized protein</fullName>
    </submittedName>
</protein>
<reference evidence="2" key="1">
    <citation type="submission" date="2014-05" db="EMBL/GenBank/DDBJ databases">
        <title>The transcriptome of the halophilic microalga Tetraselmis sp. GSL018 isolated from the Great Salt Lake, Utah.</title>
        <authorList>
            <person name="Jinkerson R.E."/>
            <person name="D'Adamo S."/>
            <person name="Posewitz M.C."/>
        </authorList>
    </citation>
    <scope>NUCLEOTIDE SEQUENCE</scope>
    <source>
        <strain evidence="2">GSL018</strain>
    </source>
</reference>
<dbReference type="EMBL" id="GBEZ01023723">
    <property type="protein sequence ID" value="JAC63187.1"/>
    <property type="molecule type" value="Transcribed_RNA"/>
</dbReference>
<accession>A0A061QRC0</accession>
<sequence length="69" mass="6700">PGGGAAGGAGTGAGPEGLGSTLTELREGVQAGAQVPPQVQLILGRSAPPVAAPVHREERPLEELAAAPR</sequence>
<organism evidence="2">
    <name type="scientific">Tetraselmis sp. GSL018</name>
    <dbReference type="NCBI Taxonomy" id="582737"/>
    <lineage>
        <taxon>Eukaryota</taxon>
        <taxon>Viridiplantae</taxon>
        <taxon>Chlorophyta</taxon>
        <taxon>core chlorophytes</taxon>
        <taxon>Chlorodendrophyceae</taxon>
        <taxon>Chlorodendrales</taxon>
        <taxon>Chlorodendraceae</taxon>
        <taxon>Tetraselmis</taxon>
    </lineage>
</organism>
<name>A0A061QRC0_9CHLO</name>